<comment type="function">
    <text evidence="4">Flagellin is the subunit protein which polymerizes to form the filaments of bacterial flagella.</text>
</comment>
<evidence type="ECO:0000256" key="2">
    <source>
        <dbReference type="ARBA" id="ARBA00020110"/>
    </source>
</evidence>
<dbReference type="GO" id="GO:0009288">
    <property type="term" value="C:bacterial-type flagellum"/>
    <property type="evidence" value="ECO:0007669"/>
    <property type="project" value="UniProtKB-SubCell"/>
</dbReference>
<evidence type="ECO:0000259" key="7">
    <source>
        <dbReference type="Pfam" id="PF00700"/>
    </source>
</evidence>
<feature type="domain" description="Flagellin N-terminal" evidence="6">
    <location>
        <begin position="3"/>
        <end position="139"/>
    </location>
</feature>
<dbReference type="Proteomes" id="UP000006315">
    <property type="component" value="Unassembled WGS sequence"/>
</dbReference>
<dbReference type="Gene3D" id="1.20.1330.10">
    <property type="entry name" value="f41 fragment of flagellin, N-terminal domain"/>
    <property type="match status" value="1"/>
</dbReference>
<organism evidence="8 9">
    <name type="scientific">Schinkia azotoformans LMG 9581</name>
    <dbReference type="NCBI Taxonomy" id="1131731"/>
    <lineage>
        <taxon>Bacteria</taxon>
        <taxon>Bacillati</taxon>
        <taxon>Bacillota</taxon>
        <taxon>Bacilli</taxon>
        <taxon>Bacillales</taxon>
        <taxon>Bacillaceae</taxon>
        <taxon>Calidifontibacillus/Schinkia group</taxon>
        <taxon>Schinkia</taxon>
    </lineage>
</organism>
<keyword evidence="4" id="KW-0964">Secreted</keyword>
<proteinExistence type="inferred from homology"/>
<keyword evidence="5" id="KW-0175">Coiled coil</keyword>
<accession>K6DHV0</accession>
<dbReference type="InterPro" id="IPR042187">
    <property type="entry name" value="Flagellin_C_sub2"/>
</dbReference>
<evidence type="ECO:0000256" key="3">
    <source>
        <dbReference type="ARBA" id="ARBA00023143"/>
    </source>
</evidence>
<keyword evidence="8" id="KW-0969">Cilium</keyword>
<dbReference type="PATRIC" id="fig|1131731.3.peg.1546"/>
<dbReference type="PANTHER" id="PTHR42792">
    <property type="entry name" value="FLAGELLIN"/>
    <property type="match status" value="1"/>
</dbReference>
<dbReference type="InterPro" id="IPR001029">
    <property type="entry name" value="Flagellin_N"/>
</dbReference>
<dbReference type="PANTHER" id="PTHR42792:SF2">
    <property type="entry name" value="FLAGELLIN"/>
    <property type="match status" value="1"/>
</dbReference>
<dbReference type="GO" id="GO:0005198">
    <property type="term" value="F:structural molecule activity"/>
    <property type="evidence" value="ECO:0007669"/>
    <property type="project" value="UniProtKB-UniRule"/>
</dbReference>
<dbReference type="RefSeq" id="WP_003330722.1">
    <property type="nucleotide sequence ID" value="NZ_AJLR01000045.1"/>
</dbReference>
<sequence>MRINHNPIALTAYYNYMKHQSLQQRALERLSSGLRINRAADDAAGLAISEKMRAQIRGLNQAARNAQDGISLIQTAEGALGETHAILQRVRELTVQAANDTNTASDREAIQNEINQLLDGIQHISETTEFNTRPLLKNKESDRKSKFSLQIGANAGQTMLIEINDMGLDSLGLSKDPNSENYIDVSTHEKATSALERLDGAIKKVSSERSKLGAYQNRLDFTISNLMNTEENLQAAESRIRDADMAKEIMEYTKRSILSQVALAMIAQANQQSQMILKLLT</sequence>
<evidence type="ECO:0000256" key="1">
    <source>
        <dbReference type="ARBA" id="ARBA00005709"/>
    </source>
</evidence>
<dbReference type="AlphaFoldDB" id="K6DHV0"/>
<name>K6DHV0_SCHAZ</name>
<keyword evidence="8" id="KW-0282">Flagellum</keyword>
<dbReference type="Gene3D" id="6.10.10.10">
    <property type="entry name" value="Flagellar export chaperone, C-terminal domain"/>
    <property type="match status" value="1"/>
</dbReference>
<dbReference type="Pfam" id="PF00669">
    <property type="entry name" value="Flagellin_N"/>
    <property type="match status" value="1"/>
</dbReference>
<evidence type="ECO:0000313" key="9">
    <source>
        <dbReference type="Proteomes" id="UP000006315"/>
    </source>
</evidence>
<keyword evidence="8" id="KW-0966">Cell projection</keyword>
<feature type="domain" description="Flagellin C-terminal" evidence="7">
    <location>
        <begin position="196"/>
        <end position="280"/>
    </location>
</feature>
<keyword evidence="3 4" id="KW-0975">Bacterial flagellum</keyword>
<evidence type="ECO:0000256" key="4">
    <source>
        <dbReference type="RuleBase" id="RU362073"/>
    </source>
</evidence>
<dbReference type="InterPro" id="IPR046358">
    <property type="entry name" value="Flagellin_C"/>
</dbReference>
<comment type="caution">
    <text evidence="8">The sequence shown here is derived from an EMBL/GenBank/DDBJ whole genome shotgun (WGS) entry which is preliminary data.</text>
</comment>
<dbReference type="STRING" id="1131731.BAZO_07399"/>
<reference evidence="8 9" key="1">
    <citation type="journal article" date="2012" name="Front. Microbiol.">
        <title>Redundancy and modularity in membrane-associated dissimilatory nitrate reduction in Bacillus.</title>
        <authorList>
            <person name="Heylen K."/>
            <person name="Keltjens J."/>
        </authorList>
    </citation>
    <scope>NUCLEOTIDE SEQUENCE [LARGE SCALE GENOMIC DNA]</scope>
    <source>
        <strain evidence="8 9">LMG 9581</strain>
    </source>
</reference>
<protein>
    <recommendedName>
        <fullName evidence="2 4">Flagellin</fullName>
    </recommendedName>
</protein>
<dbReference type="EMBL" id="AJLR01000045">
    <property type="protein sequence ID" value="EKN67688.1"/>
    <property type="molecule type" value="Genomic_DNA"/>
</dbReference>
<comment type="subcellular location">
    <subcellularLocation>
        <location evidence="4">Secreted</location>
    </subcellularLocation>
    <subcellularLocation>
        <location evidence="4">Bacterial flagellum</location>
    </subcellularLocation>
</comment>
<evidence type="ECO:0000256" key="5">
    <source>
        <dbReference type="SAM" id="Coils"/>
    </source>
</evidence>
<dbReference type="GO" id="GO:0005576">
    <property type="term" value="C:extracellular region"/>
    <property type="evidence" value="ECO:0007669"/>
    <property type="project" value="UniProtKB-SubCell"/>
</dbReference>
<feature type="coiled-coil region" evidence="5">
    <location>
        <begin position="219"/>
        <end position="246"/>
    </location>
</feature>
<evidence type="ECO:0000259" key="6">
    <source>
        <dbReference type="Pfam" id="PF00669"/>
    </source>
</evidence>
<comment type="similarity">
    <text evidence="1 4">Belongs to the bacterial flagellin family.</text>
</comment>
<evidence type="ECO:0000313" key="8">
    <source>
        <dbReference type="EMBL" id="EKN67688.1"/>
    </source>
</evidence>
<gene>
    <name evidence="8" type="ORF">BAZO_07399</name>
</gene>
<dbReference type="PRINTS" id="PR00207">
    <property type="entry name" value="FLAGELLIN"/>
</dbReference>
<dbReference type="InterPro" id="IPR001492">
    <property type="entry name" value="Flagellin"/>
</dbReference>
<dbReference type="Pfam" id="PF00700">
    <property type="entry name" value="Flagellin_C"/>
    <property type="match status" value="1"/>
</dbReference>
<dbReference type="SUPFAM" id="SSF64518">
    <property type="entry name" value="Phase 1 flagellin"/>
    <property type="match status" value="1"/>
</dbReference>
<keyword evidence="9" id="KW-1185">Reference proteome</keyword>